<evidence type="ECO:0000313" key="2">
    <source>
        <dbReference type="EMBL" id="SFE90014.1"/>
    </source>
</evidence>
<feature type="compositionally biased region" description="Low complexity" evidence="1">
    <location>
        <begin position="1"/>
        <end position="22"/>
    </location>
</feature>
<dbReference type="EMBL" id="FONG01000006">
    <property type="protein sequence ID" value="SFE90014.1"/>
    <property type="molecule type" value="Genomic_DNA"/>
</dbReference>
<dbReference type="Proteomes" id="UP000199323">
    <property type="component" value="Unassembled WGS sequence"/>
</dbReference>
<dbReference type="InterPro" id="IPR016181">
    <property type="entry name" value="Acyl_CoA_acyltransferase"/>
</dbReference>
<evidence type="ECO:0000313" key="3">
    <source>
        <dbReference type="Proteomes" id="UP000199323"/>
    </source>
</evidence>
<organism evidence="2 3">
    <name type="scientific">Actinacidiphila alni</name>
    <dbReference type="NCBI Taxonomy" id="380248"/>
    <lineage>
        <taxon>Bacteria</taxon>
        <taxon>Bacillati</taxon>
        <taxon>Actinomycetota</taxon>
        <taxon>Actinomycetes</taxon>
        <taxon>Kitasatosporales</taxon>
        <taxon>Streptomycetaceae</taxon>
        <taxon>Actinacidiphila</taxon>
    </lineage>
</organism>
<sequence length="200" mass="21848">MTTTTDMTAAGTGTGLATGPDTYAAADPSTDLSGAAPEGTGFRWSARPVTAADHAAVLDLFTEPDFYFRTHRPDTRPQWEVLSLLDEDTRLLSADGRPVGLYALEVSGGEHACHFFLHLRLTARLRPDAWASAYRELIRALRWQREVVRLAVVVGEFDDRGLTAARLAGFAEEGVLAGNIVHDGHRRGSVFLSRIWEPTS</sequence>
<dbReference type="STRING" id="380248.SAMN05216251_106120"/>
<gene>
    <name evidence="2" type="ORF">SAMN05216251_106120</name>
</gene>
<dbReference type="Gene3D" id="3.40.630.30">
    <property type="match status" value="1"/>
</dbReference>
<protein>
    <recommendedName>
        <fullName evidence="4">GNAT family N-acetyltransferase</fullName>
    </recommendedName>
</protein>
<feature type="region of interest" description="Disordered" evidence="1">
    <location>
        <begin position="1"/>
        <end position="38"/>
    </location>
</feature>
<dbReference type="SUPFAM" id="SSF55729">
    <property type="entry name" value="Acyl-CoA N-acyltransferases (Nat)"/>
    <property type="match status" value="1"/>
</dbReference>
<name>A0A1I2EAI8_9ACTN</name>
<dbReference type="AlphaFoldDB" id="A0A1I2EAI8"/>
<reference evidence="2 3" key="1">
    <citation type="submission" date="2016-10" db="EMBL/GenBank/DDBJ databases">
        <authorList>
            <person name="de Groot N.N."/>
        </authorList>
    </citation>
    <scope>NUCLEOTIDE SEQUENCE [LARGE SCALE GENOMIC DNA]</scope>
    <source>
        <strain evidence="2 3">CGMCC 4.3510</strain>
    </source>
</reference>
<keyword evidence="3" id="KW-1185">Reference proteome</keyword>
<accession>A0A1I2EAI8</accession>
<evidence type="ECO:0008006" key="4">
    <source>
        <dbReference type="Google" id="ProtNLM"/>
    </source>
</evidence>
<proteinExistence type="predicted"/>
<evidence type="ECO:0000256" key="1">
    <source>
        <dbReference type="SAM" id="MobiDB-lite"/>
    </source>
</evidence>
<dbReference type="OrthoDB" id="3617575at2"/>
<dbReference type="RefSeq" id="WP_093713510.1">
    <property type="nucleotide sequence ID" value="NZ_FONG01000006.1"/>
</dbReference>